<dbReference type="Proteomes" id="UP000232722">
    <property type="component" value="Unassembled WGS sequence"/>
</dbReference>
<accession>A0A2N0NGF3</accession>
<feature type="non-terminal residue" evidence="1">
    <location>
        <position position="102"/>
    </location>
</feature>
<organism evidence="1 2">
    <name type="scientific">Rhizophagus irregularis</name>
    <dbReference type="NCBI Taxonomy" id="588596"/>
    <lineage>
        <taxon>Eukaryota</taxon>
        <taxon>Fungi</taxon>
        <taxon>Fungi incertae sedis</taxon>
        <taxon>Mucoromycota</taxon>
        <taxon>Glomeromycotina</taxon>
        <taxon>Glomeromycetes</taxon>
        <taxon>Glomerales</taxon>
        <taxon>Glomeraceae</taxon>
        <taxon>Rhizophagus</taxon>
    </lineage>
</organism>
<dbReference type="EMBL" id="LLXJ01007552">
    <property type="protein sequence ID" value="PKB93649.1"/>
    <property type="molecule type" value="Genomic_DNA"/>
</dbReference>
<proteinExistence type="predicted"/>
<sequence>MIPPDQNIYDLHFFYMTFLLYLARKYTNQFFYPPLSKQEKVLLKLSFHHRQGIADTSLLEGDQYVYQENLGGLYSTCNDCDYMVFGDIGVIISAHVMNESLK</sequence>
<comment type="caution">
    <text evidence="1">The sequence shown here is derived from an EMBL/GenBank/DDBJ whole genome shotgun (WGS) entry which is preliminary data.</text>
</comment>
<reference evidence="1 2" key="1">
    <citation type="submission" date="2016-04" db="EMBL/GenBank/DDBJ databases">
        <title>Genome analyses suggest a sexual origin of heterokaryosis in a supposedly ancient asexual fungus.</title>
        <authorList>
            <person name="Ropars J."/>
            <person name="Sedzielewska K."/>
            <person name="Noel J."/>
            <person name="Charron P."/>
            <person name="Farinelli L."/>
            <person name="Marton T."/>
            <person name="Kruger M."/>
            <person name="Pelin A."/>
            <person name="Brachmann A."/>
            <person name="Corradi N."/>
        </authorList>
    </citation>
    <scope>NUCLEOTIDE SEQUENCE [LARGE SCALE GENOMIC DNA]</scope>
    <source>
        <strain evidence="1 2">A5</strain>
    </source>
</reference>
<dbReference type="AlphaFoldDB" id="A0A2N0NGF3"/>
<evidence type="ECO:0000313" key="2">
    <source>
        <dbReference type="Proteomes" id="UP000232722"/>
    </source>
</evidence>
<dbReference type="VEuPathDB" id="FungiDB:RhiirFUN_003073"/>
<gene>
    <name evidence="1" type="ORF">RhiirA5_440696</name>
</gene>
<evidence type="ECO:0000313" key="1">
    <source>
        <dbReference type="EMBL" id="PKB93649.1"/>
    </source>
</evidence>
<reference evidence="1 2" key="2">
    <citation type="submission" date="2017-09" db="EMBL/GenBank/DDBJ databases">
        <title>Extensive intraspecific genome diversity in a model arbuscular mycorrhizal fungus.</title>
        <authorList>
            <person name="Chen E.C."/>
            <person name="Morin E."/>
            <person name="Beaudet D."/>
            <person name="Noel J."/>
            <person name="Ndikumana S."/>
            <person name="Charron P."/>
            <person name="St-Onge C."/>
            <person name="Giorgi J."/>
            <person name="Grigoriev I.V."/>
            <person name="Roux C."/>
            <person name="Martin F.M."/>
            <person name="Corradi N."/>
        </authorList>
    </citation>
    <scope>NUCLEOTIDE SEQUENCE [LARGE SCALE GENOMIC DNA]</scope>
    <source>
        <strain evidence="1 2">A5</strain>
    </source>
</reference>
<name>A0A2N0NGF3_9GLOM</name>
<protein>
    <submittedName>
        <fullName evidence="1">Uncharacterized protein</fullName>
    </submittedName>
</protein>